<dbReference type="OrthoDB" id="261960at2759"/>
<sequence>RLNSLPDPDVLSTLLLDFIRADSISAVNVLLKDGADLNFPKMFDIHGIEIDKPLNVAVECASLGMVRLLLKRGADIHQVGIGGTALHVATKAGRCDVAAFLLQCGARVQSKDREKKTVMDVVNTADVPAGGDGYVGSIPSPMKKMLELHQRSTGMRDYDSELSESDEMTSGRGRAWFYPSDHDDEYGDDDDDIDDDDEEYYMDYDDEEDDDEEGYDAGQRDEIGSDDGMAYDISSAATPSNKRRILSVSSESEMKMEESYQPTSGGDNSSFTRRRHATNGDDQDYQDISFSATPDDVYGFSLAIFQCLLAVLHDMDIQNVERSVISTMACVLEMAPSQLIRSLKETDVVLILDTVHFLLQGDKHHQFSLGGAKFTVNSVKPASDTGAPTCRHLY</sequence>
<comment type="caution">
    <text evidence="5">The sequence shown here is derived from an EMBL/GenBank/DDBJ whole genome shotgun (WGS) entry which is preliminary data.</text>
</comment>
<dbReference type="PANTHER" id="PTHR24171">
    <property type="entry name" value="ANKYRIN REPEAT DOMAIN-CONTAINING PROTEIN 39-RELATED"/>
    <property type="match status" value="1"/>
</dbReference>
<dbReference type="PROSITE" id="PS50297">
    <property type="entry name" value="ANK_REP_REGION"/>
    <property type="match status" value="1"/>
</dbReference>
<feature type="region of interest" description="Disordered" evidence="4">
    <location>
        <begin position="151"/>
        <end position="287"/>
    </location>
</feature>
<dbReference type="Pfam" id="PF12796">
    <property type="entry name" value="Ank_2"/>
    <property type="match status" value="1"/>
</dbReference>
<evidence type="ECO:0000256" key="2">
    <source>
        <dbReference type="ARBA" id="ARBA00023043"/>
    </source>
</evidence>
<evidence type="ECO:0000256" key="3">
    <source>
        <dbReference type="PROSITE-ProRule" id="PRU00023"/>
    </source>
</evidence>
<dbReference type="EMBL" id="NCKW01000465">
    <property type="protein sequence ID" value="POM80439.1"/>
    <property type="molecule type" value="Genomic_DNA"/>
</dbReference>
<gene>
    <name evidence="5" type="ORF">PHPALM_1725</name>
</gene>
<dbReference type="SUPFAM" id="SSF48403">
    <property type="entry name" value="Ankyrin repeat"/>
    <property type="match status" value="1"/>
</dbReference>
<feature type="compositionally biased region" description="Polar residues" evidence="4">
    <location>
        <begin position="260"/>
        <end position="271"/>
    </location>
</feature>
<proteinExistence type="predicted"/>
<dbReference type="SMART" id="SM00248">
    <property type="entry name" value="ANK"/>
    <property type="match status" value="3"/>
</dbReference>
<evidence type="ECO:0000313" key="5">
    <source>
        <dbReference type="EMBL" id="POM80439.1"/>
    </source>
</evidence>
<feature type="repeat" description="ANK" evidence="3">
    <location>
        <begin position="81"/>
        <end position="113"/>
    </location>
</feature>
<accession>A0A2P4YRR5</accession>
<dbReference type="InterPro" id="IPR002110">
    <property type="entry name" value="Ankyrin_rpt"/>
</dbReference>
<dbReference type="Proteomes" id="UP000237271">
    <property type="component" value="Unassembled WGS sequence"/>
</dbReference>
<dbReference type="PROSITE" id="PS50088">
    <property type="entry name" value="ANK_REPEAT"/>
    <property type="match status" value="2"/>
</dbReference>
<dbReference type="Gene3D" id="1.25.40.20">
    <property type="entry name" value="Ankyrin repeat-containing domain"/>
    <property type="match status" value="1"/>
</dbReference>
<protein>
    <submittedName>
        <fullName evidence="5">HECT E3 ubiquitin ligase</fullName>
    </submittedName>
</protein>
<feature type="non-terminal residue" evidence="5">
    <location>
        <position position="1"/>
    </location>
</feature>
<evidence type="ECO:0000256" key="1">
    <source>
        <dbReference type="ARBA" id="ARBA00022737"/>
    </source>
</evidence>
<keyword evidence="6" id="KW-1185">Reference proteome</keyword>
<dbReference type="AlphaFoldDB" id="A0A2P4YRR5"/>
<feature type="compositionally biased region" description="Acidic residues" evidence="4">
    <location>
        <begin position="182"/>
        <end position="215"/>
    </location>
</feature>
<keyword evidence="2 3" id="KW-0040">ANK repeat</keyword>
<evidence type="ECO:0000256" key="4">
    <source>
        <dbReference type="SAM" id="MobiDB-lite"/>
    </source>
</evidence>
<organism evidence="5 6">
    <name type="scientific">Phytophthora palmivora</name>
    <dbReference type="NCBI Taxonomy" id="4796"/>
    <lineage>
        <taxon>Eukaryota</taxon>
        <taxon>Sar</taxon>
        <taxon>Stramenopiles</taxon>
        <taxon>Oomycota</taxon>
        <taxon>Peronosporomycetes</taxon>
        <taxon>Peronosporales</taxon>
        <taxon>Peronosporaceae</taxon>
        <taxon>Phytophthora</taxon>
    </lineage>
</organism>
<feature type="repeat" description="ANK" evidence="3">
    <location>
        <begin position="49"/>
        <end position="81"/>
    </location>
</feature>
<evidence type="ECO:0000313" key="6">
    <source>
        <dbReference type="Proteomes" id="UP000237271"/>
    </source>
</evidence>
<keyword evidence="1" id="KW-0677">Repeat</keyword>
<name>A0A2P4YRR5_9STRA</name>
<dbReference type="InterPro" id="IPR036770">
    <property type="entry name" value="Ankyrin_rpt-contain_sf"/>
</dbReference>
<reference evidence="5 6" key="1">
    <citation type="journal article" date="2017" name="Genome Biol. Evol.">
        <title>Phytophthora megakarya and P. palmivora, closely related causal agents of cacao black pod rot, underwent increases in genome sizes and gene numbers by different mechanisms.</title>
        <authorList>
            <person name="Ali S.S."/>
            <person name="Shao J."/>
            <person name="Lary D.J."/>
            <person name="Kronmiller B."/>
            <person name="Shen D."/>
            <person name="Strem M.D."/>
            <person name="Amoako-Attah I."/>
            <person name="Akrofi A.Y."/>
            <person name="Begoude B.A."/>
            <person name="Ten Hoopen G.M."/>
            <person name="Coulibaly K."/>
            <person name="Kebe B.I."/>
            <person name="Melnick R.L."/>
            <person name="Guiltinan M.J."/>
            <person name="Tyler B.M."/>
            <person name="Meinhardt L.W."/>
            <person name="Bailey B.A."/>
        </authorList>
    </citation>
    <scope>NUCLEOTIDE SEQUENCE [LARGE SCALE GENOMIC DNA]</scope>
    <source>
        <strain evidence="6">sbr112.9</strain>
    </source>
</reference>